<comment type="caution">
    <text evidence="1">The sequence shown here is derived from an EMBL/GenBank/DDBJ whole genome shotgun (WGS) entry which is preliminary data.</text>
</comment>
<organism evidence="1 2">
    <name type="scientific">Zalaria obscura</name>
    <dbReference type="NCBI Taxonomy" id="2024903"/>
    <lineage>
        <taxon>Eukaryota</taxon>
        <taxon>Fungi</taxon>
        <taxon>Dikarya</taxon>
        <taxon>Ascomycota</taxon>
        <taxon>Pezizomycotina</taxon>
        <taxon>Dothideomycetes</taxon>
        <taxon>Dothideomycetidae</taxon>
        <taxon>Dothideales</taxon>
        <taxon>Zalariaceae</taxon>
        <taxon>Zalaria</taxon>
    </lineage>
</organism>
<dbReference type="Proteomes" id="UP001320706">
    <property type="component" value="Unassembled WGS sequence"/>
</dbReference>
<gene>
    <name evidence="1" type="ORF">M8818_003256</name>
</gene>
<evidence type="ECO:0000313" key="1">
    <source>
        <dbReference type="EMBL" id="KAK8211601.1"/>
    </source>
</evidence>
<sequence length="91" mass="10348">MLNNVGQVASGRVANLLQLMRDGWLHKVATTHYCMRYYTWNLQMPSTLSHALQCLIRARRRTSRGWECTKSSLCSGALRFGLRVSGEGMED</sequence>
<evidence type="ECO:0000313" key="2">
    <source>
        <dbReference type="Proteomes" id="UP001320706"/>
    </source>
</evidence>
<protein>
    <submittedName>
        <fullName evidence="1">Uncharacterized protein</fullName>
    </submittedName>
</protein>
<reference evidence="1" key="1">
    <citation type="submission" date="2024-02" db="EMBL/GenBank/DDBJ databases">
        <title>Metagenome Assembled Genome of Zalaria obscura JY119.</title>
        <authorList>
            <person name="Vighnesh L."/>
            <person name="Jagadeeshwari U."/>
            <person name="Venkata Ramana C."/>
            <person name="Sasikala C."/>
        </authorList>
    </citation>
    <scope>NUCLEOTIDE SEQUENCE</scope>
    <source>
        <strain evidence="1">JY119</strain>
    </source>
</reference>
<accession>A0ACC3SG11</accession>
<name>A0ACC3SG11_9PEZI</name>
<keyword evidence="2" id="KW-1185">Reference proteome</keyword>
<dbReference type="EMBL" id="JAMKPW020000013">
    <property type="protein sequence ID" value="KAK8211601.1"/>
    <property type="molecule type" value="Genomic_DNA"/>
</dbReference>
<proteinExistence type="predicted"/>